<feature type="region of interest" description="Disordered" evidence="10">
    <location>
        <begin position="1"/>
        <end position="48"/>
    </location>
</feature>
<evidence type="ECO:0000256" key="10">
    <source>
        <dbReference type="SAM" id="MobiDB-lite"/>
    </source>
</evidence>
<name>A0A139ALQ5_GONPJ</name>
<keyword evidence="12" id="KW-1185">Reference proteome</keyword>
<evidence type="ECO:0000313" key="12">
    <source>
        <dbReference type="Proteomes" id="UP000070544"/>
    </source>
</evidence>
<dbReference type="GO" id="GO:0036297">
    <property type="term" value="P:interstrand cross-link repair"/>
    <property type="evidence" value="ECO:0007669"/>
    <property type="project" value="TreeGrafter"/>
</dbReference>
<reference evidence="11 12" key="1">
    <citation type="journal article" date="2015" name="Genome Biol. Evol.">
        <title>Phylogenomic analyses indicate that early fungi evolved digesting cell walls of algal ancestors of land plants.</title>
        <authorList>
            <person name="Chang Y."/>
            <person name="Wang S."/>
            <person name="Sekimoto S."/>
            <person name="Aerts A.L."/>
            <person name="Choi C."/>
            <person name="Clum A."/>
            <person name="LaButti K.M."/>
            <person name="Lindquist E.A."/>
            <person name="Yee Ngan C."/>
            <person name="Ohm R.A."/>
            <person name="Salamov A.A."/>
            <person name="Grigoriev I.V."/>
            <person name="Spatafora J.W."/>
            <person name="Berbee M.L."/>
        </authorList>
    </citation>
    <scope>NUCLEOTIDE SEQUENCE [LARGE SCALE GENOMIC DNA]</scope>
    <source>
        <strain evidence="11 12">JEL478</strain>
    </source>
</reference>
<keyword evidence="4" id="KW-0227">DNA damage</keyword>
<dbReference type="AlphaFoldDB" id="A0A139ALQ5"/>
<evidence type="ECO:0000256" key="9">
    <source>
        <dbReference type="ARBA" id="ARBA00023271"/>
    </source>
</evidence>
<feature type="region of interest" description="Disordered" evidence="10">
    <location>
        <begin position="60"/>
        <end position="100"/>
    </location>
</feature>
<evidence type="ECO:0000256" key="2">
    <source>
        <dbReference type="ARBA" id="ARBA00007053"/>
    </source>
</evidence>
<keyword evidence="9" id="KW-1135">Mitochondrion nucleoid</keyword>
<evidence type="ECO:0000313" key="11">
    <source>
        <dbReference type="EMBL" id="KXS17618.1"/>
    </source>
</evidence>
<dbReference type="EMBL" id="KQ965746">
    <property type="protein sequence ID" value="KXS17618.1"/>
    <property type="molecule type" value="Genomic_DNA"/>
</dbReference>
<keyword evidence="6" id="KW-0238">DNA-binding</keyword>
<feature type="compositionally biased region" description="Basic and acidic residues" evidence="10">
    <location>
        <begin position="29"/>
        <end position="40"/>
    </location>
</feature>
<sequence length="304" mass="34100">MRPSALSGPLRSLAALPRQTFQRSRVAPRRWDGLESETRPRHQTPLHPTRLFQTSAIHFNSADSTGNNSKPPPPPTNGSASAVSGGGGASSGPGSHHRDNIFQSDISAADYLDDTEVVWRGPGFERDLTQSFAGVAREKFPDDVIKVLLEPLNPEDVEILPSDGVPYLPEIKFRRVLNRAFGPGAWGLVPRGKHTLIDKTLTREYALFCMGRFVSQARGMMEAYDKSQLPNATEGVKSNALTRCCKDLGIGSELWDPVWVREFRKTHAVEVWCTHMKTKQKIRLWRRKDRKFEYPYEEARAGSF</sequence>
<dbReference type="InterPro" id="IPR009446">
    <property type="entry name" value="Mgm101"/>
</dbReference>
<dbReference type="Pfam" id="PF06420">
    <property type="entry name" value="Mgm101p"/>
    <property type="match status" value="1"/>
</dbReference>
<feature type="compositionally biased region" description="Polar residues" evidence="10">
    <location>
        <begin position="60"/>
        <end position="69"/>
    </location>
</feature>
<evidence type="ECO:0000256" key="8">
    <source>
        <dbReference type="ARBA" id="ARBA00023204"/>
    </source>
</evidence>
<keyword evidence="8" id="KW-0234">DNA repair</keyword>
<dbReference type="OrthoDB" id="17164at2759"/>
<comment type="similarity">
    <text evidence="2">Belongs to the MGM101 family.</text>
</comment>
<dbReference type="PANTHER" id="PTHR31404:SF0">
    <property type="entry name" value="MITOCHONDRIAL GENOME MAINTENANCE PROTEIN MGM101"/>
    <property type="match status" value="1"/>
</dbReference>
<evidence type="ECO:0000256" key="7">
    <source>
        <dbReference type="ARBA" id="ARBA00023128"/>
    </source>
</evidence>
<evidence type="ECO:0000256" key="6">
    <source>
        <dbReference type="ARBA" id="ARBA00023125"/>
    </source>
</evidence>
<dbReference type="Proteomes" id="UP000070544">
    <property type="component" value="Unassembled WGS sequence"/>
</dbReference>
<protein>
    <recommendedName>
        <fullName evidence="3">Mitochondrial genome maintenance protein MGM101</fullName>
    </recommendedName>
</protein>
<evidence type="ECO:0000256" key="3">
    <source>
        <dbReference type="ARBA" id="ARBA00013628"/>
    </source>
</evidence>
<keyword evidence="5" id="KW-0809">Transit peptide</keyword>
<proteinExistence type="inferred from homology"/>
<comment type="subcellular location">
    <subcellularLocation>
        <location evidence="1">Mitochondrion matrix</location>
        <location evidence="1">Mitochondrion nucleoid</location>
    </subcellularLocation>
</comment>
<dbReference type="GO" id="GO:0000262">
    <property type="term" value="C:mitochondrial chromosome"/>
    <property type="evidence" value="ECO:0007669"/>
    <property type="project" value="InterPro"/>
</dbReference>
<evidence type="ECO:0000256" key="5">
    <source>
        <dbReference type="ARBA" id="ARBA00022946"/>
    </source>
</evidence>
<evidence type="ECO:0000256" key="1">
    <source>
        <dbReference type="ARBA" id="ARBA00004436"/>
    </source>
</evidence>
<keyword evidence="7" id="KW-0496">Mitochondrion</keyword>
<dbReference type="GO" id="GO:0003697">
    <property type="term" value="F:single-stranded DNA binding"/>
    <property type="evidence" value="ECO:0007669"/>
    <property type="project" value="InterPro"/>
</dbReference>
<evidence type="ECO:0000256" key="4">
    <source>
        <dbReference type="ARBA" id="ARBA00022763"/>
    </source>
</evidence>
<gene>
    <name evidence="11" type="ORF">M427DRAFT_122028</name>
</gene>
<accession>A0A139ALQ5</accession>
<organism evidence="11 12">
    <name type="scientific">Gonapodya prolifera (strain JEL478)</name>
    <name type="common">Monoblepharis prolifera</name>
    <dbReference type="NCBI Taxonomy" id="1344416"/>
    <lineage>
        <taxon>Eukaryota</taxon>
        <taxon>Fungi</taxon>
        <taxon>Fungi incertae sedis</taxon>
        <taxon>Chytridiomycota</taxon>
        <taxon>Chytridiomycota incertae sedis</taxon>
        <taxon>Monoblepharidomycetes</taxon>
        <taxon>Monoblepharidales</taxon>
        <taxon>Gonapodyaceae</taxon>
        <taxon>Gonapodya</taxon>
    </lineage>
</organism>
<dbReference type="PANTHER" id="PTHR31404">
    <property type="entry name" value="MITOCHONDRIAL GENOME MAINTENANCE PROTEIN MGM101"/>
    <property type="match status" value="1"/>
</dbReference>
<dbReference type="GO" id="GO:0000725">
    <property type="term" value="P:recombinational repair"/>
    <property type="evidence" value="ECO:0007669"/>
    <property type="project" value="TreeGrafter"/>
</dbReference>